<evidence type="ECO:0000259" key="2">
    <source>
        <dbReference type="Pfam" id="PF10536"/>
    </source>
</evidence>
<dbReference type="InterPro" id="IPR019557">
    <property type="entry name" value="AminoTfrase-like_pln_mobile"/>
</dbReference>
<proteinExistence type="predicted"/>
<feature type="domain" description="Aminotransferase-like plant mobile" evidence="2">
    <location>
        <begin position="125"/>
        <end position="193"/>
    </location>
</feature>
<name>A0ABU6TJL0_9FABA</name>
<reference evidence="3 4" key="1">
    <citation type="journal article" date="2023" name="Plants (Basel)">
        <title>Bridging the Gap: Combining Genomics and Transcriptomics Approaches to Understand Stylosanthes scabra, an Orphan Legume from the Brazilian Caatinga.</title>
        <authorList>
            <person name="Ferreira-Neto J.R.C."/>
            <person name="da Silva M.D."/>
            <person name="Binneck E."/>
            <person name="de Melo N.F."/>
            <person name="da Silva R.H."/>
            <person name="de Melo A.L.T.M."/>
            <person name="Pandolfi V."/>
            <person name="Bustamante F.O."/>
            <person name="Brasileiro-Vidal A.C."/>
            <person name="Benko-Iseppon A.M."/>
        </authorList>
    </citation>
    <scope>NUCLEOTIDE SEQUENCE [LARGE SCALE GENOMIC DNA]</scope>
    <source>
        <tissue evidence="3">Leaves</tissue>
    </source>
</reference>
<comment type="caution">
    <text evidence="3">The sequence shown here is derived from an EMBL/GenBank/DDBJ whole genome shotgun (WGS) entry which is preliminary data.</text>
</comment>
<evidence type="ECO:0000313" key="3">
    <source>
        <dbReference type="EMBL" id="MED6148138.1"/>
    </source>
</evidence>
<dbReference type="InterPro" id="IPR044824">
    <property type="entry name" value="MAIN-like"/>
</dbReference>
<dbReference type="PANTHER" id="PTHR46033:SF8">
    <property type="entry name" value="PROTEIN MAINTENANCE OF MERISTEMS-LIKE"/>
    <property type="match status" value="1"/>
</dbReference>
<accession>A0ABU6TJL0</accession>
<keyword evidence="4" id="KW-1185">Reference proteome</keyword>
<evidence type="ECO:0000256" key="1">
    <source>
        <dbReference type="SAM" id="MobiDB-lite"/>
    </source>
</evidence>
<feature type="compositionally biased region" description="Basic and acidic residues" evidence="1">
    <location>
        <begin position="76"/>
        <end position="86"/>
    </location>
</feature>
<feature type="region of interest" description="Disordered" evidence="1">
    <location>
        <begin position="65"/>
        <end position="102"/>
    </location>
</feature>
<sequence length="217" mass="24525">MPPPDCLVPYIHEAGFGGPLEIRAFDYDMPLVSALVERPSHGRRPGQRVHQEFWQIVWGRDLGDGPGISRRPSPGRRGEELRRGEDDLAEAASPDDSAGRRTPRCPAAVCPLLHYDDARRRLVPRQDQQHCFSEVGPLLRDFERCSKLSWGSAVLCWIYHHLCIASRRDNLEMSGCLSLVISWIYQRPSTLPPYVSVEWPKLDISGHSRPEDAGLPK</sequence>
<dbReference type="PANTHER" id="PTHR46033">
    <property type="entry name" value="PROTEIN MAIN-LIKE 2"/>
    <property type="match status" value="1"/>
</dbReference>
<protein>
    <recommendedName>
        <fullName evidence="2">Aminotransferase-like plant mobile domain-containing protein</fullName>
    </recommendedName>
</protein>
<dbReference type="Pfam" id="PF10536">
    <property type="entry name" value="PMD"/>
    <property type="match status" value="1"/>
</dbReference>
<dbReference type="Proteomes" id="UP001341840">
    <property type="component" value="Unassembled WGS sequence"/>
</dbReference>
<gene>
    <name evidence="3" type="ORF">PIB30_050329</name>
</gene>
<evidence type="ECO:0000313" key="4">
    <source>
        <dbReference type="Proteomes" id="UP001341840"/>
    </source>
</evidence>
<dbReference type="EMBL" id="JASCZI010090966">
    <property type="protein sequence ID" value="MED6148138.1"/>
    <property type="molecule type" value="Genomic_DNA"/>
</dbReference>
<organism evidence="3 4">
    <name type="scientific">Stylosanthes scabra</name>
    <dbReference type="NCBI Taxonomy" id="79078"/>
    <lineage>
        <taxon>Eukaryota</taxon>
        <taxon>Viridiplantae</taxon>
        <taxon>Streptophyta</taxon>
        <taxon>Embryophyta</taxon>
        <taxon>Tracheophyta</taxon>
        <taxon>Spermatophyta</taxon>
        <taxon>Magnoliopsida</taxon>
        <taxon>eudicotyledons</taxon>
        <taxon>Gunneridae</taxon>
        <taxon>Pentapetalae</taxon>
        <taxon>rosids</taxon>
        <taxon>fabids</taxon>
        <taxon>Fabales</taxon>
        <taxon>Fabaceae</taxon>
        <taxon>Papilionoideae</taxon>
        <taxon>50 kb inversion clade</taxon>
        <taxon>dalbergioids sensu lato</taxon>
        <taxon>Dalbergieae</taxon>
        <taxon>Pterocarpus clade</taxon>
        <taxon>Stylosanthes</taxon>
    </lineage>
</organism>